<dbReference type="InterPro" id="IPR001360">
    <property type="entry name" value="Glyco_hydro_1"/>
</dbReference>
<dbReference type="InterPro" id="IPR017853">
    <property type="entry name" value="GH"/>
</dbReference>
<evidence type="ECO:0000313" key="2">
    <source>
        <dbReference type="Proteomes" id="UP000054092"/>
    </source>
</evidence>
<dbReference type="SUPFAM" id="SSF51445">
    <property type="entry name" value="(Trans)glycosidases"/>
    <property type="match status" value="1"/>
</dbReference>
<protein>
    <submittedName>
        <fullName evidence="1">Beta-glucosidase/6-phospho-beta-glucosidase/beta-galactosidase</fullName>
    </submittedName>
</protein>
<dbReference type="EMBL" id="LGGP01000088">
    <property type="protein sequence ID" value="KUK81023.1"/>
    <property type="molecule type" value="Genomic_DNA"/>
</dbReference>
<comment type="caution">
    <text evidence="1">The sequence shown here is derived from an EMBL/GenBank/DDBJ whole genome shotgun (WGS) entry which is preliminary data.</text>
</comment>
<dbReference type="AlphaFoldDB" id="A0A101HQE1"/>
<dbReference type="PATRIC" id="fig|1184387.3.peg.1005"/>
<dbReference type="InterPro" id="IPR051923">
    <property type="entry name" value="Glycosyl_Hydrolase_39"/>
</dbReference>
<name>A0A101HQE1_9BACT</name>
<dbReference type="PANTHER" id="PTHR12631:SF10">
    <property type="entry name" value="BETA-XYLOSIDASE-LIKE PROTEIN-RELATED"/>
    <property type="match status" value="1"/>
</dbReference>
<gene>
    <name evidence="1" type="ORF">XD94_0647</name>
</gene>
<organism evidence="1 2">
    <name type="scientific">Mesotoga prima</name>
    <dbReference type="NCBI Taxonomy" id="1184387"/>
    <lineage>
        <taxon>Bacteria</taxon>
        <taxon>Thermotogati</taxon>
        <taxon>Thermotogota</taxon>
        <taxon>Thermotogae</taxon>
        <taxon>Kosmotogales</taxon>
        <taxon>Kosmotogaceae</taxon>
        <taxon>Mesotoga</taxon>
    </lineage>
</organism>
<dbReference type="Proteomes" id="UP000054092">
    <property type="component" value="Unassembled WGS sequence"/>
</dbReference>
<accession>A0A101HQE1</accession>
<dbReference type="PANTHER" id="PTHR12631">
    <property type="entry name" value="ALPHA-L-IDURONIDASE"/>
    <property type="match status" value="1"/>
</dbReference>
<dbReference type="GO" id="GO:0005975">
    <property type="term" value="P:carbohydrate metabolic process"/>
    <property type="evidence" value="ECO:0007669"/>
    <property type="project" value="InterPro"/>
</dbReference>
<dbReference type="GO" id="GO:0004553">
    <property type="term" value="F:hydrolase activity, hydrolyzing O-glycosyl compounds"/>
    <property type="evidence" value="ECO:0007669"/>
    <property type="project" value="InterPro"/>
</dbReference>
<proteinExistence type="predicted"/>
<sequence length="403" mass="47592">MRRDFMWITGIEDTFVSATDSISARPLDEYELTQHYSHWKEDLRSISDTGFKYIRYGIPWYTINPEKGRYDFSWTDRVFDFMREIGLIPIVDFIHYGTPSWMDNGFLNNDFPLLMAEYELTVMNRYKDFLKYYTPMNEPFITQEFCGKLSVWPPYLKGDDGFVKLLNATARGIVETVSSIKRELPEAFALHVEASGLFFSDDPDLAETVTLMNELRYATYDLVQGLINNNHPLIDYLRKNGMSYSDLDWFLPRKIEIDGFGVNYYPQLSVYRVFRSGKDLKTHSHYGSVEYLRELLLSYHRRYGGPIFLTETSINGEPDHQIRWWRESRKLFEDLLDEGLNLGGYTWFPAMDLINWDYRYGTAPVECYLEPMGFIQLKMNPGREFERRKGELARAMEEDLKRI</sequence>
<reference evidence="2" key="1">
    <citation type="journal article" date="2015" name="MBio">
        <title>Genome-Resolved Metagenomic Analysis Reveals Roles for Candidate Phyla and Other Microbial Community Members in Biogeochemical Transformations in Oil Reservoirs.</title>
        <authorList>
            <person name="Hu P."/>
            <person name="Tom L."/>
            <person name="Singh A."/>
            <person name="Thomas B.C."/>
            <person name="Baker B.J."/>
            <person name="Piceno Y.M."/>
            <person name="Andersen G.L."/>
            <person name="Banfield J.F."/>
        </authorList>
    </citation>
    <scope>NUCLEOTIDE SEQUENCE [LARGE SCALE GENOMIC DNA]</scope>
</reference>
<dbReference type="Pfam" id="PF00232">
    <property type="entry name" value="Glyco_hydro_1"/>
    <property type="match status" value="1"/>
</dbReference>
<evidence type="ECO:0000313" key="1">
    <source>
        <dbReference type="EMBL" id="KUK81023.1"/>
    </source>
</evidence>
<dbReference type="Gene3D" id="3.20.20.80">
    <property type="entry name" value="Glycosidases"/>
    <property type="match status" value="1"/>
</dbReference>